<dbReference type="PANTHER" id="PTHR43685:SF2">
    <property type="entry name" value="GLYCOSYLTRANSFERASE 2-LIKE DOMAIN-CONTAINING PROTEIN"/>
    <property type="match status" value="1"/>
</dbReference>
<name>A0A382BKD0_9ZZZZ</name>
<protein>
    <recommendedName>
        <fullName evidence="1">Glycosyltransferase 2-like prokaryotic type domain-containing protein</fullName>
    </recommendedName>
</protein>
<dbReference type="InterPro" id="IPR050834">
    <property type="entry name" value="Glycosyltransf_2"/>
</dbReference>
<sequence length="202" mass="23734">NAKGTWVTLLDSDDEWLPEKLEKQLLALQDNSSSKICHTDEIWVRNGVRVNPMKKHRKYGGNIYKYCLPLCVISPSSIMIHKDIFKDVGLFDENFPVCEDYDLWLRICSRYPVLYLREKLIKKYGGHDDQLSRRYWGMDRFRIRALEKMINDPVLSENDRKATVATAINKARILQKGLMKHSHKEEAEKMTKKLAELETLYD</sequence>
<feature type="domain" description="Glycosyltransferase 2-like prokaryotic type" evidence="1">
    <location>
        <begin position="4"/>
        <end position="116"/>
    </location>
</feature>
<feature type="non-terminal residue" evidence="2">
    <location>
        <position position="1"/>
    </location>
</feature>
<dbReference type="PANTHER" id="PTHR43685">
    <property type="entry name" value="GLYCOSYLTRANSFERASE"/>
    <property type="match status" value="1"/>
</dbReference>
<dbReference type="AlphaFoldDB" id="A0A382BKD0"/>
<proteinExistence type="predicted"/>
<evidence type="ECO:0000259" key="1">
    <source>
        <dbReference type="Pfam" id="PF10111"/>
    </source>
</evidence>
<evidence type="ECO:0000313" key="2">
    <source>
        <dbReference type="EMBL" id="SVB13762.1"/>
    </source>
</evidence>
<organism evidence="2">
    <name type="scientific">marine metagenome</name>
    <dbReference type="NCBI Taxonomy" id="408172"/>
    <lineage>
        <taxon>unclassified sequences</taxon>
        <taxon>metagenomes</taxon>
        <taxon>ecological metagenomes</taxon>
    </lineage>
</organism>
<dbReference type="InterPro" id="IPR029044">
    <property type="entry name" value="Nucleotide-diphossugar_trans"/>
</dbReference>
<reference evidence="2" key="1">
    <citation type="submission" date="2018-05" db="EMBL/GenBank/DDBJ databases">
        <authorList>
            <person name="Lanie J.A."/>
            <person name="Ng W.-L."/>
            <person name="Kazmierczak K.M."/>
            <person name="Andrzejewski T.M."/>
            <person name="Davidsen T.M."/>
            <person name="Wayne K.J."/>
            <person name="Tettelin H."/>
            <person name="Glass J.I."/>
            <person name="Rusch D."/>
            <person name="Podicherti R."/>
            <person name="Tsui H.-C.T."/>
            <person name="Winkler M.E."/>
        </authorList>
    </citation>
    <scope>NUCLEOTIDE SEQUENCE</scope>
</reference>
<dbReference type="SUPFAM" id="SSF53448">
    <property type="entry name" value="Nucleotide-diphospho-sugar transferases"/>
    <property type="match status" value="1"/>
</dbReference>
<dbReference type="Gene3D" id="3.90.550.10">
    <property type="entry name" value="Spore Coat Polysaccharide Biosynthesis Protein SpsA, Chain A"/>
    <property type="match status" value="1"/>
</dbReference>
<dbReference type="Pfam" id="PF10111">
    <property type="entry name" value="Glyco_tranf_2_2"/>
    <property type="match status" value="1"/>
</dbReference>
<accession>A0A382BKD0</accession>
<gene>
    <name evidence="2" type="ORF">METZ01_LOCUS166616</name>
</gene>
<dbReference type="EMBL" id="UINC01030033">
    <property type="protein sequence ID" value="SVB13762.1"/>
    <property type="molecule type" value="Genomic_DNA"/>
</dbReference>
<dbReference type="InterPro" id="IPR019290">
    <property type="entry name" value="GlycosylTrfase-like_prok"/>
</dbReference>